<dbReference type="PRINTS" id="PR00615">
    <property type="entry name" value="CCAATSUBUNTA"/>
</dbReference>
<reference evidence="12 13" key="1">
    <citation type="journal article" date="2019" name="Sci. Rep.">
        <title>Comparative genomics of chytrid fungi reveal insights into the obligate biotrophic and pathogenic lifestyle of Synchytrium endobioticum.</title>
        <authorList>
            <person name="van de Vossenberg B.T.L.H."/>
            <person name="Warris S."/>
            <person name="Nguyen H.D.T."/>
            <person name="van Gent-Pelzer M.P.E."/>
            <person name="Joly D.L."/>
            <person name="van de Geest H.C."/>
            <person name="Bonants P.J.M."/>
            <person name="Smith D.S."/>
            <person name="Levesque C.A."/>
            <person name="van der Lee T.A.J."/>
        </authorList>
    </citation>
    <scope>NUCLEOTIDE SEQUENCE [LARGE SCALE GENOMIC DNA]</scope>
    <source>
        <strain evidence="11 13">LEV6574</strain>
        <strain evidence="10 12">MB42</strain>
    </source>
</reference>
<dbReference type="Proteomes" id="UP000317494">
    <property type="component" value="Unassembled WGS sequence"/>
</dbReference>
<dbReference type="InterPro" id="IPR003958">
    <property type="entry name" value="CBFA_NFYB_domain"/>
</dbReference>
<dbReference type="EMBL" id="QEAN01000277">
    <property type="protein sequence ID" value="TPX41273.1"/>
    <property type="molecule type" value="Genomic_DNA"/>
</dbReference>
<evidence type="ECO:0000313" key="10">
    <source>
        <dbReference type="EMBL" id="TPX41273.1"/>
    </source>
</evidence>
<comment type="similarity">
    <text evidence="2">Belongs to the NFYB/HAP3 subunit family.</text>
</comment>
<keyword evidence="5" id="KW-0010">Activator</keyword>
<feature type="compositionally biased region" description="Basic and acidic residues" evidence="8">
    <location>
        <begin position="55"/>
        <end position="66"/>
    </location>
</feature>
<dbReference type="Proteomes" id="UP000320475">
    <property type="component" value="Unassembled WGS sequence"/>
</dbReference>
<dbReference type="Gene3D" id="1.10.20.10">
    <property type="entry name" value="Histone, subunit A"/>
    <property type="match status" value="1"/>
</dbReference>
<keyword evidence="6" id="KW-0804">Transcription</keyword>
<proteinExistence type="inferred from homology"/>
<accession>A0A507D575</accession>
<dbReference type="PANTHER" id="PTHR11064:SF9">
    <property type="entry name" value="NUCLEAR TRANSCRIPTION FACTOR Y SUBUNIT BETA"/>
    <property type="match status" value="1"/>
</dbReference>
<dbReference type="GO" id="GO:0016602">
    <property type="term" value="C:CCAAT-binding factor complex"/>
    <property type="evidence" value="ECO:0007669"/>
    <property type="project" value="InterPro"/>
</dbReference>
<evidence type="ECO:0000256" key="8">
    <source>
        <dbReference type="SAM" id="MobiDB-lite"/>
    </source>
</evidence>
<dbReference type="AlphaFoldDB" id="A0A507D575"/>
<gene>
    <name evidence="11" type="ORF">SeLEV6574_g03221</name>
    <name evidence="10" type="ORF">SeMB42_g05638</name>
</gene>
<dbReference type="SUPFAM" id="SSF47113">
    <property type="entry name" value="Histone-fold"/>
    <property type="match status" value="1"/>
</dbReference>
<dbReference type="InterPro" id="IPR027113">
    <property type="entry name" value="Transc_fact_NFYB/HAP3"/>
</dbReference>
<evidence type="ECO:0000313" key="13">
    <source>
        <dbReference type="Proteomes" id="UP000320475"/>
    </source>
</evidence>
<dbReference type="GO" id="GO:0001228">
    <property type="term" value="F:DNA-binding transcription activator activity, RNA polymerase II-specific"/>
    <property type="evidence" value="ECO:0007669"/>
    <property type="project" value="InterPro"/>
</dbReference>
<evidence type="ECO:0000256" key="3">
    <source>
        <dbReference type="ARBA" id="ARBA00023015"/>
    </source>
</evidence>
<sequence>MLVAYRHITASATNSSHSEHCQLESLEHCRNTRFIFKDQHLHHSSVAASSMGDASRGDDADTGSHDSFREHDRFLPIANVARIMKRALPESAKIAKDAKECVQECVSEFISFIASEAAEKCQEEKRKTINGDDVLRAMQSLGFENYRETLQIYLHKYRETVKLEKAATASSTPQLLSGIPMPGGDEVAYYYPEPSP</sequence>
<feature type="region of interest" description="Disordered" evidence="8">
    <location>
        <begin position="47"/>
        <end position="66"/>
    </location>
</feature>
<comment type="subcellular location">
    <subcellularLocation>
        <location evidence="1">Nucleus</location>
    </subcellularLocation>
</comment>
<dbReference type="GO" id="GO:0046982">
    <property type="term" value="F:protein heterodimerization activity"/>
    <property type="evidence" value="ECO:0007669"/>
    <property type="project" value="InterPro"/>
</dbReference>
<dbReference type="FunFam" id="1.10.20.10:FF:000110">
    <property type="entry name" value="Nuclear factor Y, subunit B1"/>
    <property type="match status" value="1"/>
</dbReference>
<dbReference type="GO" id="GO:0000978">
    <property type="term" value="F:RNA polymerase II cis-regulatory region sequence-specific DNA binding"/>
    <property type="evidence" value="ECO:0007669"/>
    <property type="project" value="TreeGrafter"/>
</dbReference>
<keyword evidence="4" id="KW-0238">DNA-binding</keyword>
<evidence type="ECO:0000256" key="1">
    <source>
        <dbReference type="ARBA" id="ARBA00004123"/>
    </source>
</evidence>
<keyword evidence="3" id="KW-0805">Transcription regulation</keyword>
<keyword evidence="12" id="KW-1185">Reference proteome</keyword>
<dbReference type="VEuPathDB" id="FungiDB:SeMB42_g05638"/>
<dbReference type="CDD" id="cd22907">
    <property type="entry name" value="HFD_NFYB"/>
    <property type="match status" value="1"/>
</dbReference>
<dbReference type="InterPro" id="IPR009072">
    <property type="entry name" value="Histone-fold"/>
</dbReference>
<evidence type="ECO:0000256" key="2">
    <source>
        <dbReference type="ARBA" id="ARBA00009053"/>
    </source>
</evidence>
<dbReference type="STRING" id="286115.A0A507D575"/>
<feature type="domain" description="Transcription factor CBF/NF-Y/archaeal histone" evidence="9">
    <location>
        <begin position="74"/>
        <end position="138"/>
    </location>
</feature>
<evidence type="ECO:0000256" key="7">
    <source>
        <dbReference type="ARBA" id="ARBA00023242"/>
    </source>
</evidence>
<evidence type="ECO:0000256" key="5">
    <source>
        <dbReference type="ARBA" id="ARBA00023159"/>
    </source>
</evidence>
<dbReference type="EMBL" id="QEAM01000103">
    <property type="protein sequence ID" value="TPX46481.1"/>
    <property type="molecule type" value="Genomic_DNA"/>
</dbReference>
<evidence type="ECO:0000313" key="11">
    <source>
        <dbReference type="EMBL" id="TPX46481.1"/>
    </source>
</evidence>
<evidence type="ECO:0000259" key="9">
    <source>
        <dbReference type="Pfam" id="PF00808"/>
    </source>
</evidence>
<dbReference type="PANTHER" id="PTHR11064">
    <property type="entry name" value="CCAAT-BINDING TRANSCRIPTION FACTOR-RELATED"/>
    <property type="match status" value="1"/>
</dbReference>
<dbReference type="Pfam" id="PF00808">
    <property type="entry name" value="CBFD_NFYB_HMF"/>
    <property type="match status" value="1"/>
</dbReference>
<keyword evidence="7" id="KW-0539">Nucleus</keyword>
<organism evidence="11 13">
    <name type="scientific">Synchytrium endobioticum</name>
    <dbReference type="NCBI Taxonomy" id="286115"/>
    <lineage>
        <taxon>Eukaryota</taxon>
        <taxon>Fungi</taxon>
        <taxon>Fungi incertae sedis</taxon>
        <taxon>Chytridiomycota</taxon>
        <taxon>Chytridiomycota incertae sedis</taxon>
        <taxon>Chytridiomycetes</taxon>
        <taxon>Synchytriales</taxon>
        <taxon>Synchytriaceae</taxon>
        <taxon>Synchytrium</taxon>
    </lineage>
</organism>
<evidence type="ECO:0000313" key="12">
    <source>
        <dbReference type="Proteomes" id="UP000317494"/>
    </source>
</evidence>
<evidence type="ECO:0000256" key="4">
    <source>
        <dbReference type="ARBA" id="ARBA00023125"/>
    </source>
</evidence>
<name>A0A507D575_9FUNG</name>
<evidence type="ECO:0000256" key="6">
    <source>
        <dbReference type="ARBA" id="ARBA00023163"/>
    </source>
</evidence>
<comment type="caution">
    <text evidence="11">The sequence shown here is derived from an EMBL/GenBank/DDBJ whole genome shotgun (WGS) entry which is preliminary data.</text>
</comment>
<protein>
    <recommendedName>
        <fullName evidence="9">Transcription factor CBF/NF-Y/archaeal histone domain-containing protein</fullName>
    </recommendedName>
</protein>
<dbReference type="OrthoDB" id="386949at2759"/>